<proteinExistence type="inferred from homology"/>
<comment type="caution">
    <text evidence="9">The sequence shown here is derived from an EMBL/GenBank/DDBJ whole genome shotgun (WGS) entry which is preliminary data.</text>
</comment>
<keyword evidence="6 7" id="KW-0472">Membrane</keyword>
<keyword evidence="10" id="KW-1185">Reference proteome</keyword>
<name>A0A0D0IP32_9MICO</name>
<dbReference type="OrthoDB" id="5169641at2"/>
<evidence type="ECO:0000256" key="3">
    <source>
        <dbReference type="ARBA" id="ARBA00022475"/>
    </source>
</evidence>
<evidence type="ECO:0000256" key="5">
    <source>
        <dbReference type="ARBA" id="ARBA00022989"/>
    </source>
</evidence>
<keyword evidence="5 7" id="KW-1133">Transmembrane helix</keyword>
<feature type="domain" description="ABC transmembrane type-1" evidence="8">
    <location>
        <begin position="95"/>
        <end position="304"/>
    </location>
</feature>
<dbReference type="InterPro" id="IPR035906">
    <property type="entry name" value="MetI-like_sf"/>
</dbReference>
<reference evidence="9 10" key="1">
    <citation type="submission" date="2015-01" db="EMBL/GenBank/DDBJ databases">
        <title>Draft genome sequence of Leucobacter komagatae strain VKM ST2845.</title>
        <authorList>
            <person name="Karlyshev A.V."/>
            <person name="Kudryashova E.B."/>
        </authorList>
    </citation>
    <scope>NUCLEOTIDE SEQUENCE [LARGE SCALE GENOMIC DNA]</scope>
    <source>
        <strain evidence="9 10">VKM ST2845</strain>
    </source>
</reference>
<comment type="subcellular location">
    <subcellularLocation>
        <location evidence="1 7">Cell membrane</location>
        <topology evidence="1 7">Multi-pass membrane protein</topology>
    </subcellularLocation>
</comment>
<feature type="transmembrane region" description="Helical" evidence="7">
    <location>
        <begin position="281"/>
        <end position="307"/>
    </location>
</feature>
<evidence type="ECO:0000256" key="6">
    <source>
        <dbReference type="ARBA" id="ARBA00023136"/>
    </source>
</evidence>
<dbReference type="InterPro" id="IPR045621">
    <property type="entry name" value="BPD_transp_1_N"/>
</dbReference>
<dbReference type="RefSeq" id="WP_042543607.1">
    <property type="nucleotide sequence ID" value="NZ_JXSQ01000006.1"/>
</dbReference>
<feature type="transmembrane region" description="Helical" evidence="7">
    <location>
        <begin position="181"/>
        <end position="199"/>
    </location>
</feature>
<dbReference type="InterPro" id="IPR000515">
    <property type="entry name" value="MetI-like"/>
</dbReference>
<evidence type="ECO:0000256" key="4">
    <source>
        <dbReference type="ARBA" id="ARBA00022692"/>
    </source>
</evidence>
<dbReference type="Pfam" id="PF00528">
    <property type="entry name" value="BPD_transp_1"/>
    <property type="match status" value="1"/>
</dbReference>
<evidence type="ECO:0000313" key="10">
    <source>
        <dbReference type="Proteomes" id="UP000032120"/>
    </source>
</evidence>
<dbReference type="AlphaFoldDB" id="A0A0D0IP32"/>
<accession>A0A0D0IP32</accession>
<feature type="transmembrane region" description="Helical" evidence="7">
    <location>
        <begin position="12"/>
        <end position="30"/>
    </location>
</feature>
<dbReference type="Pfam" id="PF19300">
    <property type="entry name" value="BPD_transp_1_N"/>
    <property type="match status" value="1"/>
</dbReference>
<dbReference type="CDD" id="cd06261">
    <property type="entry name" value="TM_PBP2"/>
    <property type="match status" value="1"/>
</dbReference>
<keyword evidence="4 7" id="KW-0812">Transmembrane</keyword>
<evidence type="ECO:0000256" key="7">
    <source>
        <dbReference type="RuleBase" id="RU363032"/>
    </source>
</evidence>
<evidence type="ECO:0000256" key="2">
    <source>
        <dbReference type="ARBA" id="ARBA00022448"/>
    </source>
</evidence>
<gene>
    <name evidence="9" type="ORF">SD72_06355</name>
</gene>
<dbReference type="GO" id="GO:0055085">
    <property type="term" value="P:transmembrane transport"/>
    <property type="evidence" value="ECO:0007669"/>
    <property type="project" value="InterPro"/>
</dbReference>
<organism evidence="9 10">
    <name type="scientific">Leucobacter komagatae</name>
    <dbReference type="NCBI Taxonomy" id="55969"/>
    <lineage>
        <taxon>Bacteria</taxon>
        <taxon>Bacillati</taxon>
        <taxon>Actinomycetota</taxon>
        <taxon>Actinomycetes</taxon>
        <taxon>Micrococcales</taxon>
        <taxon>Microbacteriaceae</taxon>
        <taxon>Leucobacter</taxon>
    </lineage>
</organism>
<dbReference type="Gene3D" id="1.10.3720.10">
    <property type="entry name" value="MetI-like"/>
    <property type="match status" value="1"/>
</dbReference>
<keyword evidence="3" id="KW-1003">Cell membrane</keyword>
<protein>
    <recommendedName>
        <fullName evidence="8">ABC transmembrane type-1 domain-containing protein</fullName>
    </recommendedName>
</protein>
<dbReference type="Proteomes" id="UP000032120">
    <property type="component" value="Unassembled WGS sequence"/>
</dbReference>
<feature type="transmembrane region" description="Helical" evidence="7">
    <location>
        <begin position="239"/>
        <end position="261"/>
    </location>
</feature>
<dbReference type="SUPFAM" id="SSF161098">
    <property type="entry name" value="MetI-like"/>
    <property type="match status" value="1"/>
</dbReference>
<keyword evidence="2 7" id="KW-0813">Transport</keyword>
<dbReference type="PANTHER" id="PTHR43163:SF6">
    <property type="entry name" value="DIPEPTIDE TRANSPORT SYSTEM PERMEASE PROTEIN DPPB-RELATED"/>
    <property type="match status" value="1"/>
</dbReference>
<dbReference type="EMBL" id="JXSQ01000006">
    <property type="protein sequence ID" value="KIP52832.1"/>
    <property type="molecule type" value="Genomic_DNA"/>
</dbReference>
<dbReference type="GO" id="GO:0005886">
    <property type="term" value="C:plasma membrane"/>
    <property type="evidence" value="ECO:0007669"/>
    <property type="project" value="UniProtKB-SubCell"/>
</dbReference>
<dbReference type="PROSITE" id="PS50928">
    <property type="entry name" value="ABC_TM1"/>
    <property type="match status" value="1"/>
</dbReference>
<evidence type="ECO:0000313" key="9">
    <source>
        <dbReference type="EMBL" id="KIP52832.1"/>
    </source>
</evidence>
<feature type="transmembrane region" description="Helical" evidence="7">
    <location>
        <begin position="131"/>
        <end position="161"/>
    </location>
</feature>
<sequence>MIRAGLPRILRSLGVLLVVAALTCQLAFLMPGDPALILLGQESTEAQRAELRHTLGLDQGFFPRFFDWVGGVLTGDWGTSFTSGRPVLTEILERIPVTLELVLLAQLLALAAIIPLALGSARRVGGRFDRVVSTATFITLAVPSFVVGVILIYLFAVHLGWLPATGYVAFAEDPIQNLRRMILPALTLGISEAAVYTRALRGAAIEAVRAPYAYATMVRGASDRALMWRRILRPSSPTLVAMLGITVATALGGSLLVEQLFALPGLGRLTVGALGARDLPLIQGVVLFAAIVVVAAGILTDIALFLIDRRSARGRS</sequence>
<dbReference type="PANTHER" id="PTHR43163">
    <property type="entry name" value="DIPEPTIDE TRANSPORT SYSTEM PERMEASE PROTEIN DPPB-RELATED"/>
    <property type="match status" value="1"/>
</dbReference>
<comment type="similarity">
    <text evidence="7">Belongs to the binding-protein-dependent transport system permease family.</text>
</comment>
<evidence type="ECO:0000259" key="8">
    <source>
        <dbReference type="PROSITE" id="PS50928"/>
    </source>
</evidence>
<evidence type="ECO:0000256" key="1">
    <source>
        <dbReference type="ARBA" id="ARBA00004651"/>
    </source>
</evidence>
<feature type="transmembrane region" description="Helical" evidence="7">
    <location>
        <begin position="101"/>
        <end position="119"/>
    </location>
</feature>